<name>A0ABV6KHB1_9BACI</name>
<sequence>MKKFGYMFIGAIFTLILSVGYMVFADTFNSSDAYLENEESFTTVSYESSEKLVMNEPEPEQVERVEETPFLVSTSNMSNESVHKEQQNNEVVTPEPVKETVEVESEPEKNGDFFQQMEKLEIEIEADKVKIEIKQERKKNRVKSEVEIEGENENIKLKNKKADEFLDKLFSSYEIHSAEDLQLLTKILLEDYNLDLNSAEIEIKVSQKNGKKYEYKHD</sequence>
<dbReference type="RefSeq" id="WP_335962940.1">
    <property type="nucleotide sequence ID" value="NZ_JAXBLX010000038.1"/>
</dbReference>
<evidence type="ECO:0000256" key="1">
    <source>
        <dbReference type="SAM" id="MobiDB-lite"/>
    </source>
</evidence>
<keyword evidence="3" id="KW-1185">Reference proteome</keyword>
<gene>
    <name evidence="2" type="ORF">ACFFHM_20110</name>
</gene>
<dbReference type="EMBL" id="JBHLUX010000086">
    <property type="protein sequence ID" value="MFC0472721.1"/>
    <property type="molecule type" value="Genomic_DNA"/>
</dbReference>
<protein>
    <recommendedName>
        <fullName evidence="4">YusW-like protein</fullName>
    </recommendedName>
</protein>
<evidence type="ECO:0008006" key="4">
    <source>
        <dbReference type="Google" id="ProtNLM"/>
    </source>
</evidence>
<organism evidence="2 3">
    <name type="scientific">Halalkalibacter kiskunsagensis</name>
    <dbReference type="NCBI Taxonomy" id="1548599"/>
    <lineage>
        <taxon>Bacteria</taxon>
        <taxon>Bacillati</taxon>
        <taxon>Bacillota</taxon>
        <taxon>Bacilli</taxon>
        <taxon>Bacillales</taxon>
        <taxon>Bacillaceae</taxon>
        <taxon>Halalkalibacter</taxon>
    </lineage>
</organism>
<evidence type="ECO:0000313" key="2">
    <source>
        <dbReference type="EMBL" id="MFC0472721.1"/>
    </source>
</evidence>
<proteinExistence type="predicted"/>
<reference evidence="2 3" key="1">
    <citation type="submission" date="2024-09" db="EMBL/GenBank/DDBJ databases">
        <authorList>
            <person name="Sun Q."/>
            <person name="Mori K."/>
        </authorList>
    </citation>
    <scope>NUCLEOTIDE SEQUENCE [LARGE SCALE GENOMIC DNA]</scope>
    <source>
        <strain evidence="2 3">NCAIM B.02610</strain>
    </source>
</reference>
<accession>A0ABV6KHB1</accession>
<feature type="region of interest" description="Disordered" evidence="1">
    <location>
        <begin position="75"/>
        <end position="96"/>
    </location>
</feature>
<dbReference type="Proteomes" id="UP001589838">
    <property type="component" value="Unassembled WGS sequence"/>
</dbReference>
<evidence type="ECO:0000313" key="3">
    <source>
        <dbReference type="Proteomes" id="UP001589838"/>
    </source>
</evidence>
<comment type="caution">
    <text evidence="2">The sequence shown here is derived from an EMBL/GenBank/DDBJ whole genome shotgun (WGS) entry which is preliminary data.</text>
</comment>